<organism evidence="1 2">
    <name type="scientific">Leptospira inadai serovar Lyme str. 10</name>
    <dbReference type="NCBI Taxonomy" id="1049790"/>
    <lineage>
        <taxon>Bacteria</taxon>
        <taxon>Pseudomonadati</taxon>
        <taxon>Spirochaetota</taxon>
        <taxon>Spirochaetia</taxon>
        <taxon>Leptospirales</taxon>
        <taxon>Leptospiraceae</taxon>
        <taxon>Leptospira</taxon>
    </lineage>
</organism>
<dbReference type="AlphaFoldDB" id="V6H9R0"/>
<proteinExistence type="predicted"/>
<accession>V6H9R0</accession>
<gene>
    <name evidence="1" type="ORF">LEP1GSC047_0466</name>
</gene>
<comment type="caution">
    <text evidence="1">The sequence shown here is derived from an EMBL/GenBank/DDBJ whole genome shotgun (WGS) entry which is preliminary data.</text>
</comment>
<dbReference type="EMBL" id="AHMM02000024">
    <property type="protein sequence ID" value="EQA35961.1"/>
    <property type="molecule type" value="Genomic_DNA"/>
</dbReference>
<evidence type="ECO:0000313" key="2">
    <source>
        <dbReference type="Proteomes" id="UP000018719"/>
    </source>
</evidence>
<sequence length="43" mass="4995">MVDPFERLFHTKQGNRSASPCRFGNTEEALLYRLTFLKSESNC</sequence>
<reference evidence="1 2" key="1">
    <citation type="submission" date="2013-05" db="EMBL/GenBank/DDBJ databases">
        <authorList>
            <person name="Harkins D.M."/>
            <person name="Durkin A.S."/>
            <person name="Brinkac L.M."/>
            <person name="Haft D.H."/>
            <person name="Selengut J.D."/>
            <person name="Sanka R."/>
            <person name="DePew J."/>
            <person name="Purushe J."/>
            <person name="Hartskeerl R.A."/>
            <person name="Ahmed A."/>
            <person name="van der Linden H."/>
            <person name="Goris M.G.A."/>
            <person name="Vinetz J.M."/>
            <person name="Sutton G.G."/>
            <person name="Nierman W.C."/>
            <person name="Fouts D.E."/>
        </authorList>
    </citation>
    <scope>NUCLEOTIDE SEQUENCE [LARGE SCALE GENOMIC DNA]</scope>
    <source>
        <strain evidence="1 2">10</strain>
    </source>
</reference>
<dbReference type="Proteomes" id="UP000018719">
    <property type="component" value="Unassembled WGS sequence"/>
</dbReference>
<name>V6H9R0_9LEPT</name>
<protein>
    <submittedName>
        <fullName evidence="1">Uncharacterized protein</fullName>
    </submittedName>
</protein>
<evidence type="ECO:0000313" key="1">
    <source>
        <dbReference type="EMBL" id="EQA35961.1"/>
    </source>
</evidence>